<evidence type="ECO:0000313" key="2">
    <source>
        <dbReference type="Proteomes" id="UP000266497"/>
    </source>
</evidence>
<evidence type="ECO:0000313" key="1">
    <source>
        <dbReference type="EMBL" id="RGR34553.1"/>
    </source>
</evidence>
<comment type="caution">
    <text evidence="1">The sequence shown here is derived from an EMBL/GenBank/DDBJ whole genome shotgun (WGS) entry which is preliminary data.</text>
</comment>
<gene>
    <name evidence="1" type="ORF">DWY53_17970</name>
</gene>
<dbReference type="RefSeq" id="WP_117893606.1">
    <property type="nucleotide sequence ID" value="NZ_QRUD01000062.1"/>
</dbReference>
<name>A0A395UIX9_PHOVU</name>
<dbReference type="EMBL" id="QRUD01000062">
    <property type="protein sequence ID" value="RGR34553.1"/>
    <property type="molecule type" value="Genomic_DNA"/>
</dbReference>
<proteinExistence type="predicted"/>
<sequence>MAKREIPLFVFDKNRWHSQGECDFIICTDIDNSFVARVDYVTEPEMVSDTVKIVKGTNGINLKLEIKRITGQNPSPASIRTLMRKACDYICENSLVPVHSAEPTNEECISFLDVLIDSNRHHLKEAGSDYNAKKIVATSLNMLQVIRDKIKQL</sequence>
<organism evidence="1 2">
    <name type="scientific">Phocaeicola vulgatus</name>
    <name type="common">Bacteroides vulgatus</name>
    <dbReference type="NCBI Taxonomy" id="821"/>
    <lineage>
        <taxon>Bacteria</taxon>
        <taxon>Pseudomonadati</taxon>
        <taxon>Bacteroidota</taxon>
        <taxon>Bacteroidia</taxon>
        <taxon>Bacteroidales</taxon>
        <taxon>Bacteroidaceae</taxon>
        <taxon>Phocaeicola</taxon>
    </lineage>
</organism>
<protein>
    <submittedName>
        <fullName evidence="1">Uncharacterized protein</fullName>
    </submittedName>
</protein>
<dbReference type="Proteomes" id="UP000266497">
    <property type="component" value="Unassembled WGS sequence"/>
</dbReference>
<reference evidence="1 2" key="1">
    <citation type="submission" date="2018-08" db="EMBL/GenBank/DDBJ databases">
        <title>A genome reference for cultivated species of the human gut microbiota.</title>
        <authorList>
            <person name="Zou Y."/>
            <person name="Xue W."/>
            <person name="Luo G."/>
        </authorList>
    </citation>
    <scope>NUCLEOTIDE SEQUENCE [LARGE SCALE GENOMIC DNA]</scope>
    <source>
        <strain evidence="1 2">AF25-30LB</strain>
    </source>
</reference>
<dbReference type="AlphaFoldDB" id="A0A395UIX9"/>
<accession>A0A395UIX9</accession>